<sequence length="299" mass="33914">MFGLKELEAFAAVMDSRSLTDSARELYLPKSTMSRRIRHLETALGQRLLRRESNRLIPTEAGHLFYQYCQEILNLASQGHSALEELSQDVSGRLDVYCHDLLLRGWFSRQVLGFMDAHPGLEMQLHSQFNPPGPDMVEGICIWVGSEPDTALRCEKLGVLRQGIYGHPDYLARLGEISHPREVAEHAWVDLTLQGNQGIELWHPDEGYYRPVGPSRRFAVDSALIQVDAIVNGGGVGLVPHWTVELRMKHHPGTLEQCLCDWQGPSLGVYLLYPYGQQPRRAQVFLDTIRHAVPENWRT</sequence>
<dbReference type="GO" id="GO:0003700">
    <property type="term" value="F:DNA-binding transcription factor activity"/>
    <property type="evidence" value="ECO:0007669"/>
    <property type="project" value="InterPro"/>
</dbReference>
<dbReference type="InterPro" id="IPR058163">
    <property type="entry name" value="LysR-type_TF_proteobact-type"/>
</dbReference>
<evidence type="ECO:0000256" key="3">
    <source>
        <dbReference type="ARBA" id="ARBA00023125"/>
    </source>
</evidence>
<dbReference type="OrthoDB" id="6183733at2"/>
<keyword evidence="7" id="KW-1185">Reference proteome</keyword>
<dbReference type="PANTHER" id="PTHR30537:SF66">
    <property type="entry name" value="IRON-REGULATED VIRULENCE REGULATORY PROTEIN IRGB"/>
    <property type="match status" value="1"/>
</dbReference>
<accession>A0A4R1GMT1</accession>
<dbReference type="Gene3D" id="1.10.10.10">
    <property type="entry name" value="Winged helix-like DNA-binding domain superfamily/Winged helix DNA-binding domain"/>
    <property type="match status" value="1"/>
</dbReference>
<dbReference type="InterPro" id="IPR005119">
    <property type="entry name" value="LysR_subst-bd"/>
</dbReference>
<dbReference type="InterPro" id="IPR036390">
    <property type="entry name" value="WH_DNA-bd_sf"/>
</dbReference>
<name>A0A4R1GMT1_9GAMM</name>
<comment type="caution">
    <text evidence="6">The sequence shown here is derived from an EMBL/GenBank/DDBJ whole genome shotgun (WGS) entry which is preliminary data.</text>
</comment>
<dbReference type="Pfam" id="PF00126">
    <property type="entry name" value="HTH_1"/>
    <property type="match status" value="1"/>
</dbReference>
<dbReference type="EMBL" id="SMFU01000008">
    <property type="protein sequence ID" value="TCK07599.1"/>
    <property type="molecule type" value="Genomic_DNA"/>
</dbReference>
<evidence type="ECO:0000256" key="2">
    <source>
        <dbReference type="ARBA" id="ARBA00023015"/>
    </source>
</evidence>
<dbReference type="Proteomes" id="UP000294546">
    <property type="component" value="Unassembled WGS sequence"/>
</dbReference>
<evidence type="ECO:0000256" key="4">
    <source>
        <dbReference type="ARBA" id="ARBA00023163"/>
    </source>
</evidence>
<feature type="domain" description="HTH lysR-type" evidence="5">
    <location>
        <begin position="2"/>
        <end position="59"/>
    </location>
</feature>
<dbReference type="SUPFAM" id="SSF53850">
    <property type="entry name" value="Periplasmic binding protein-like II"/>
    <property type="match status" value="1"/>
</dbReference>
<dbReference type="Pfam" id="PF03466">
    <property type="entry name" value="LysR_substrate"/>
    <property type="match status" value="1"/>
</dbReference>
<keyword evidence="2" id="KW-0805">Transcription regulation</keyword>
<dbReference type="InterPro" id="IPR000847">
    <property type="entry name" value="LysR_HTH_N"/>
</dbReference>
<keyword evidence="3 6" id="KW-0238">DNA-binding</keyword>
<evidence type="ECO:0000259" key="5">
    <source>
        <dbReference type="PROSITE" id="PS50931"/>
    </source>
</evidence>
<proteinExistence type="inferred from homology"/>
<dbReference type="PROSITE" id="PS50931">
    <property type="entry name" value="HTH_LYSR"/>
    <property type="match status" value="1"/>
</dbReference>
<evidence type="ECO:0000313" key="6">
    <source>
        <dbReference type="EMBL" id="TCK07599.1"/>
    </source>
</evidence>
<organism evidence="6 7">
    <name type="scientific">Marinobacterium mangrovicola</name>
    <dbReference type="NCBI Taxonomy" id="1476959"/>
    <lineage>
        <taxon>Bacteria</taxon>
        <taxon>Pseudomonadati</taxon>
        <taxon>Pseudomonadota</taxon>
        <taxon>Gammaproteobacteria</taxon>
        <taxon>Oceanospirillales</taxon>
        <taxon>Oceanospirillaceae</taxon>
        <taxon>Marinobacterium</taxon>
    </lineage>
</organism>
<keyword evidence="4" id="KW-0804">Transcription</keyword>
<dbReference type="PANTHER" id="PTHR30537">
    <property type="entry name" value="HTH-TYPE TRANSCRIPTIONAL REGULATOR"/>
    <property type="match status" value="1"/>
</dbReference>
<evidence type="ECO:0000313" key="7">
    <source>
        <dbReference type="Proteomes" id="UP000294546"/>
    </source>
</evidence>
<dbReference type="GO" id="GO:0006351">
    <property type="term" value="P:DNA-templated transcription"/>
    <property type="evidence" value="ECO:0007669"/>
    <property type="project" value="TreeGrafter"/>
</dbReference>
<reference evidence="6 7" key="1">
    <citation type="submission" date="2019-03" db="EMBL/GenBank/DDBJ databases">
        <title>Genomic Encyclopedia of Archaeal and Bacterial Type Strains, Phase II (KMG-II): from individual species to whole genera.</title>
        <authorList>
            <person name="Goeker M."/>
        </authorList>
    </citation>
    <scope>NUCLEOTIDE SEQUENCE [LARGE SCALE GENOMIC DNA]</scope>
    <source>
        <strain evidence="6 7">DSM 27697</strain>
    </source>
</reference>
<dbReference type="AlphaFoldDB" id="A0A4R1GMT1"/>
<evidence type="ECO:0000256" key="1">
    <source>
        <dbReference type="ARBA" id="ARBA00009437"/>
    </source>
</evidence>
<dbReference type="RefSeq" id="WP_132292513.1">
    <property type="nucleotide sequence ID" value="NZ_SMFU01000008.1"/>
</dbReference>
<dbReference type="FunFam" id="1.10.10.10:FF:000001">
    <property type="entry name" value="LysR family transcriptional regulator"/>
    <property type="match status" value="1"/>
</dbReference>
<comment type="similarity">
    <text evidence="1">Belongs to the LysR transcriptional regulatory family.</text>
</comment>
<dbReference type="InterPro" id="IPR036388">
    <property type="entry name" value="WH-like_DNA-bd_sf"/>
</dbReference>
<dbReference type="Gene3D" id="3.40.190.290">
    <property type="match status" value="1"/>
</dbReference>
<protein>
    <submittedName>
        <fullName evidence="6">DNA-binding transcriptional LysR family regulator</fullName>
    </submittedName>
</protein>
<dbReference type="SUPFAM" id="SSF46785">
    <property type="entry name" value="Winged helix' DNA-binding domain"/>
    <property type="match status" value="1"/>
</dbReference>
<dbReference type="GO" id="GO:0043565">
    <property type="term" value="F:sequence-specific DNA binding"/>
    <property type="evidence" value="ECO:0007669"/>
    <property type="project" value="TreeGrafter"/>
</dbReference>
<gene>
    <name evidence="6" type="ORF">CLV83_2470</name>
</gene>